<dbReference type="Proteomes" id="UP000085678">
    <property type="component" value="Unplaced"/>
</dbReference>
<evidence type="ECO:0000313" key="3">
    <source>
        <dbReference type="RefSeq" id="XP_013404982.1"/>
    </source>
</evidence>
<feature type="compositionally biased region" description="Polar residues" evidence="1">
    <location>
        <begin position="151"/>
        <end position="169"/>
    </location>
</feature>
<keyword evidence="2" id="KW-1185">Reference proteome</keyword>
<reference evidence="3" key="1">
    <citation type="submission" date="2025-08" db="UniProtKB">
        <authorList>
            <consortium name="RefSeq"/>
        </authorList>
    </citation>
    <scope>IDENTIFICATION</scope>
    <source>
        <tissue evidence="3">Gonads</tissue>
    </source>
</reference>
<name>A0A1S3J3J0_LINAN</name>
<dbReference type="KEGG" id="lak:106169889"/>
<accession>A0A1S3J3J0</accession>
<dbReference type="RefSeq" id="XP_013404982.1">
    <property type="nucleotide sequence ID" value="XM_013549528.1"/>
</dbReference>
<feature type="compositionally biased region" description="Basic and acidic residues" evidence="1">
    <location>
        <begin position="79"/>
        <end position="90"/>
    </location>
</feature>
<feature type="region of interest" description="Disordered" evidence="1">
    <location>
        <begin position="70"/>
        <end position="114"/>
    </location>
</feature>
<dbReference type="AlphaFoldDB" id="A0A1S3J3J0"/>
<proteinExistence type="predicted"/>
<feature type="region of interest" description="Disordered" evidence="1">
    <location>
        <begin position="148"/>
        <end position="176"/>
    </location>
</feature>
<dbReference type="OrthoDB" id="10059571at2759"/>
<organism evidence="2 3">
    <name type="scientific">Lingula anatina</name>
    <name type="common">Brachiopod</name>
    <name type="synonym">Lingula unguis</name>
    <dbReference type="NCBI Taxonomy" id="7574"/>
    <lineage>
        <taxon>Eukaryota</taxon>
        <taxon>Metazoa</taxon>
        <taxon>Spiralia</taxon>
        <taxon>Lophotrochozoa</taxon>
        <taxon>Brachiopoda</taxon>
        <taxon>Linguliformea</taxon>
        <taxon>Lingulata</taxon>
        <taxon>Lingulida</taxon>
        <taxon>Linguloidea</taxon>
        <taxon>Lingulidae</taxon>
        <taxon>Lingula</taxon>
    </lineage>
</organism>
<evidence type="ECO:0000313" key="2">
    <source>
        <dbReference type="Proteomes" id="UP000085678"/>
    </source>
</evidence>
<evidence type="ECO:0000256" key="1">
    <source>
        <dbReference type="SAM" id="MobiDB-lite"/>
    </source>
</evidence>
<protein>
    <submittedName>
        <fullName evidence="3">Uncharacterized protein LOC106169889</fullName>
    </submittedName>
</protein>
<dbReference type="GeneID" id="106169889"/>
<gene>
    <name evidence="3" type="primary">LOC106169889</name>
</gene>
<dbReference type="InParanoid" id="A0A1S3J3J0"/>
<sequence length="176" mass="19741">MVSRDSRAYSEIPVDNLAQNPVFNFGEEDNRLSQTSTANVTVTNGEASVLYLRPAKKSKLQEENKGFLTSTSIDIDQTPLKEGEEDHIDQLSDQPMKQRHQITAPKMPPTSEDYSYAQTGQNIRLSPMTADEESCTYSYAEVRQRMPDYYTSAQPTEDQGDALSSTQMVDNPIYGN</sequence>